<evidence type="ECO:0000313" key="2">
    <source>
        <dbReference type="WBParaSite" id="nRc.2.0.1.t18085-RA"/>
    </source>
</evidence>
<name>A0A915IXE5_ROMCU</name>
<reference evidence="2" key="1">
    <citation type="submission" date="2022-11" db="UniProtKB">
        <authorList>
            <consortium name="WormBaseParasite"/>
        </authorList>
    </citation>
    <scope>IDENTIFICATION</scope>
</reference>
<dbReference type="AlphaFoldDB" id="A0A915IXE5"/>
<sequence length="93" mass="9849">MSNIGDVGGCKVSASHCINDDGLIVWSSHGMYKAADGAWLSRIMATMLLTAAIASPCSTAEFTYVNDLLAQHSQTLDDIYKCLTPFTTLCGSA</sequence>
<keyword evidence="1" id="KW-1185">Reference proteome</keyword>
<dbReference type="Proteomes" id="UP000887565">
    <property type="component" value="Unplaced"/>
</dbReference>
<evidence type="ECO:0000313" key="1">
    <source>
        <dbReference type="Proteomes" id="UP000887565"/>
    </source>
</evidence>
<accession>A0A915IXE5</accession>
<proteinExistence type="predicted"/>
<organism evidence="1 2">
    <name type="scientific">Romanomermis culicivorax</name>
    <name type="common">Nematode worm</name>
    <dbReference type="NCBI Taxonomy" id="13658"/>
    <lineage>
        <taxon>Eukaryota</taxon>
        <taxon>Metazoa</taxon>
        <taxon>Ecdysozoa</taxon>
        <taxon>Nematoda</taxon>
        <taxon>Enoplea</taxon>
        <taxon>Dorylaimia</taxon>
        <taxon>Mermithida</taxon>
        <taxon>Mermithoidea</taxon>
        <taxon>Mermithidae</taxon>
        <taxon>Romanomermis</taxon>
    </lineage>
</organism>
<protein>
    <submittedName>
        <fullName evidence="2">Uncharacterized protein</fullName>
    </submittedName>
</protein>
<dbReference type="WBParaSite" id="nRc.2.0.1.t18085-RA">
    <property type="protein sequence ID" value="nRc.2.0.1.t18085-RA"/>
    <property type="gene ID" value="nRc.2.0.1.g18085"/>
</dbReference>